<organism evidence="2 3">
    <name type="scientific">Anoxynatronum buryatiense</name>
    <dbReference type="NCBI Taxonomy" id="489973"/>
    <lineage>
        <taxon>Bacteria</taxon>
        <taxon>Bacillati</taxon>
        <taxon>Bacillota</taxon>
        <taxon>Clostridia</taxon>
        <taxon>Eubacteriales</taxon>
        <taxon>Clostridiaceae</taxon>
        <taxon>Anoxynatronum</taxon>
    </lineage>
</organism>
<dbReference type="EMBL" id="FXUF01000003">
    <property type="protein sequence ID" value="SMP46389.1"/>
    <property type="molecule type" value="Genomic_DNA"/>
</dbReference>
<name>A0AA45WUE7_9CLOT</name>
<dbReference type="SUPFAM" id="SSF52402">
    <property type="entry name" value="Adenine nucleotide alpha hydrolases-like"/>
    <property type="match status" value="1"/>
</dbReference>
<evidence type="ECO:0000313" key="2">
    <source>
        <dbReference type="EMBL" id="SMP46389.1"/>
    </source>
</evidence>
<reference evidence="2" key="1">
    <citation type="submission" date="2017-05" db="EMBL/GenBank/DDBJ databases">
        <authorList>
            <person name="Varghese N."/>
            <person name="Submissions S."/>
        </authorList>
    </citation>
    <scope>NUCLEOTIDE SEQUENCE</scope>
    <source>
        <strain evidence="2">Su22</strain>
    </source>
</reference>
<dbReference type="AlphaFoldDB" id="A0AA45WUE7"/>
<dbReference type="PANTHER" id="PTHR45569">
    <property type="entry name" value="SENSOR PROTEIN KDPD"/>
    <property type="match status" value="1"/>
</dbReference>
<dbReference type="InterPro" id="IPR014729">
    <property type="entry name" value="Rossmann-like_a/b/a_fold"/>
</dbReference>
<evidence type="ECO:0000313" key="3">
    <source>
        <dbReference type="Proteomes" id="UP001158066"/>
    </source>
</evidence>
<protein>
    <submittedName>
        <fullName evidence="2">Universal stress protein family protein</fullName>
    </submittedName>
</protein>
<gene>
    <name evidence="2" type="ORF">SAMN06296020_1033</name>
</gene>
<comment type="caution">
    <text evidence="2">The sequence shown here is derived from an EMBL/GenBank/DDBJ whole genome shotgun (WGS) entry which is preliminary data.</text>
</comment>
<dbReference type="Gene3D" id="3.40.50.620">
    <property type="entry name" value="HUPs"/>
    <property type="match status" value="1"/>
</dbReference>
<dbReference type="Proteomes" id="UP001158066">
    <property type="component" value="Unassembled WGS sequence"/>
</dbReference>
<accession>A0AA45WUE7</accession>
<evidence type="ECO:0000259" key="1">
    <source>
        <dbReference type="Pfam" id="PF00582"/>
    </source>
</evidence>
<dbReference type="Pfam" id="PF00582">
    <property type="entry name" value="Usp"/>
    <property type="match status" value="1"/>
</dbReference>
<dbReference type="GO" id="GO:0000155">
    <property type="term" value="F:phosphorelay sensor kinase activity"/>
    <property type="evidence" value="ECO:0007669"/>
    <property type="project" value="TreeGrafter"/>
</dbReference>
<dbReference type="InterPro" id="IPR052023">
    <property type="entry name" value="Histidine_kinase_KdpD"/>
</dbReference>
<sequence>MIDKTMIRMNHKVKRMIPVNSEKNVMVCVTQQKTCERLIRKGAAIRDAQGGRLLVVHVTPTSLKILGNYSQPEALDYLYEISKSMDAEMTVIRSTETVKTLVDFCRDHEVVTVVMGESLRPSRENTIIDELSQKLGKQTAIKIVPV</sequence>
<proteinExistence type="predicted"/>
<dbReference type="InterPro" id="IPR006016">
    <property type="entry name" value="UspA"/>
</dbReference>
<dbReference type="GO" id="GO:0005886">
    <property type="term" value="C:plasma membrane"/>
    <property type="evidence" value="ECO:0007669"/>
    <property type="project" value="TreeGrafter"/>
</dbReference>
<dbReference type="PANTHER" id="PTHR45569:SF1">
    <property type="entry name" value="SENSOR PROTEIN KDPD"/>
    <property type="match status" value="1"/>
</dbReference>
<keyword evidence="3" id="KW-1185">Reference proteome</keyword>
<feature type="domain" description="UspA" evidence="1">
    <location>
        <begin position="23"/>
        <end position="128"/>
    </location>
</feature>